<dbReference type="RefSeq" id="XP_033447569.1">
    <property type="nucleotide sequence ID" value="XM_033587849.1"/>
</dbReference>
<dbReference type="OrthoDB" id="3801489at2759"/>
<keyword evidence="2" id="KW-1185">Reference proteome</keyword>
<sequence length="290" mass="33269">MKAGDSRPHLLTLPREIRNQIYDYLHRTLELRGVKSLGPSQVFVRLDNAPYPSLYSVHSRLCAEYLESGPTKSLSALILNRLDYDNRNYWSKDAGVISRDEIALSHVRIVTLRMTMRKWMPGSTTTQVIDALGTKIAELRVIRVNEIAPIYLSIKEELPEHANWATRDWIEPLPHVLLALTRIQLINCREIVTSEIKKPGEIPYQHHIMWQCRAHVYGLSASSGDLWTKQDVIDCPSPPAGYTEWVNQWCRDDERVGHTSLKSSRIVVWKEENCTEQDGNEVVDIMFGPV</sequence>
<evidence type="ECO:0000313" key="1">
    <source>
        <dbReference type="EMBL" id="KAF1927317.1"/>
    </source>
</evidence>
<protein>
    <submittedName>
        <fullName evidence="1">Uncharacterized protein</fullName>
    </submittedName>
</protein>
<dbReference type="EMBL" id="ML978972">
    <property type="protein sequence ID" value="KAF1927317.1"/>
    <property type="molecule type" value="Genomic_DNA"/>
</dbReference>
<dbReference type="GeneID" id="54345496"/>
<gene>
    <name evidence="1" type="ORF">M421DRAFT_176840</name>
</gene>
<accession>A0A6A5RP73</accession>
<organism evidence="1 2">
    <name type="scientific">Didymella exigua CBS 183.55</name>
    <dbReference type="NCBI Taxonomy" id="1150837"/>
    <lineage>
        <taxon>Eukaryota</taxon>
        <taxon>Fungi</taxon>
        <taxon>Dikarya</taxon>
        <taxon>Ascomycota</taxon>
        <taxon>Pezizomycotina</taxon>
        <taxon>Dothideomycetes</taxon>
        <taxon>Pleosporomycetidae</taxon>
        <taxon>Pleosporales</taxon>
        <taxon>Pleosporineae</taxon>
        <taxon>Didymellaceae</taxon>
        <taxon>Didymella</taxon>
    </lineage>
</organism>
<name>A0A6A5RP73_9PLEO</name>
<dbReference type="AlphaFoldDB" id="A0A6A5RP73"/>
<evidence type="ECO:0000313" key="2">
    <source>
        <dbReference type="Proteomes" id="UP000800082"/>
    </source>
</evidence>
<dbReference type="Proteomes" id="UP000800082">
    <property type="component" value="Unassembled WGS sequence"/>
</dbReference>
<reference evidence="1" key="1">
    <citation type="journal article" date="2020" name="Stud. Mycol.">
        <title>101 Dothideomycetes genomes: a test case for predicting lifestyles and emergence of pathogens.</title>
        <authorList>
            <person name="Haridas S."/>
            <person name="Albert R."/>
            <person name="Binder M."/>
            <person name="Bloem J."/>
            <person name="Labutti K."/>
            <person name="Salamov A."/>
            <person name="Andreopoulos B."/>
            <person name="Baker S."/>
            <person name="Barry K."/>
            <person name="Bills G."/>
            <person name="Bluhm B."/>
            <person name="Cannon C."/>
            <person name="Castanera R."/>
            <person name="Culley D."/>
            <person name="Daum C."/>
            <person name="Ezra D."/>
            <person name="Gonzalez J."/>
            <person name="Henrissat B."/>
            <person name="Kuo A."/>
            <person name="Liang C."/>
            <person name="Lipzen A."/>
            <person name="Lutzoni F."/>
            <person name="Magnuson J."/>
            <person name="Mondo S."/>
            <person name="Nolan M."/>
            <person name="Ohm R."/>
            <person name="Pangilinan J."/>
            <person name="Park H.-J."/>
            <person name="Ramirez L."/>
            <person name="Alfaro M."/>
            <person name="Sun H."/>
            <person name="Tritt A."/>
            <person name="Yoshinaga Y."/>
            <person name="Zwiers L.-H."/>
            <person name="Turgeon B."/>
            <person name="Goodwin S."/>
            <person name="Spatafora J."/>
            <person name="Crous P."/>
            <person name="Grigoriev I."/>
        </authorList>
    </citation>
    <scope>NUCLEOTIDE SEQUENCE</scope>
    <source>
        <strain evidence="1">CBS 183.55</strain>
    </source>
</reference>
<proteinExistence type="predicted"/>